<feature type="compositionally biased region" description="Basic and acidic residues" evidence="1">
    <location>
        <begin position="13"/>
        <end position="22"/>
    </location>
</feature>
<protein>
    <recommendedName>
        <fullName evidence="4">Transposase</fullName>
    </recommendedName>
</protein>
<feature type="region of interest" description="Disordered" evidence="1">
    <location>
        <begin position="1"/>
        <end position="22"/>
    </location>
</feature>
<dbReference type="EMBL" id="BQKK01000001">
    <property type="protein sequence ID" value="GJN42023.1"/>
    <property type="molecule type" value="Genomic_DNA"/>
</dbReference>
<dbReference type="AlphaFoldDB" id="A0AAV5G5S2"/>
<accession>A0AAV5G5S2</accession>
<gene>
    <name evidence="2" type="ORF">CAT723_05020</name>
</gene>
<evidence type="ECO:0008006" key="4">
    <source>
        <dbReference type="Google" id="ProtNLM"/>
    </source>
</evidence>
<proteinExistence type="predicted"/>
<evidence type="ECO:0000256" key="1">
    <source>
        <dbReference type="SAM" id="MobiDB-lite"/>
    </source>
</evidence>
<sequence length="47" mass="5540">MAEAKSQAEAVSDSERIRALEKEDANLREERDILRRAAKYFAEETRW</sequence>
<name>A0AAV5G5S2_CORAM</name>
<evidence type="ECO:0000313" key="3">
    <source>
        <dbReference type="Proteomes" id="UP001054925"/>
    </source>
</evidence>
<reference evidence="2" key="1">
    <citation type="submission" date="2021-12" db="EMBL/GenBank/DDBJ databases">
        <title>Draft genome sequence of Corynebacterium ammoniagenes strain T-723.</title>
        <authorList>
            <person name="Matsuzawa M."/>
            <person name="Hiratani M."/>
            <person name="Abe I."/>
            <person name="Tsuji Y."/>
            <person name="Nakamura J."/>
        </authorList>
    </citation>
    <scope>NUCLEOTIDE SEQUENCE</scope>
    <source>
        <strain evidence="2">T-723</strain>
    </source>
</reference>
<comment type="caution">
    <text evidence="2">The sequence shown here is derived from an EMBL/GenBank/DDBJ whole genome shotgun (WGS) entry which is preliminary data.</text>
</comment>
<organism evidence="2 3">
    <name type="scientific">Corynebacterium ammoniagenes</name>
    <name type="common">Brevibacterium ammoniagenes</name>
    <dbReference type="NCBI Taxonomy" id="1697"/>
    <lineage>
        <taxon>Bacteria</taxon>
        <taxon>Bacillati</taxon>
        <taxon>Actinomycetota</taxon>
        <taxon>Actinomycetes</taxon>
        <taxon>Mycobacteriales</taxon>
        <taxon>Corynebacteriaceae</taxon>
        <taxon>Corynebacterium</taxon>
    </lineage>
</organism>
<dbReference type="Proteomes" id="UP001054925">
    <property type="component" value="Unassembled WGS sequence"/>
</dbReference>
<evidence type="ECO:0000313" key="2">
    <source>
        <dbReference type="EMBL" id="GJN42023.1"/>
    </source>
</evidence>